<dbReference type="InterPro" id="IPR052367">
    <property type="entry name" value="Thiosulfate_ST/Rhodanese-like"/>
</dbReference>
<name>A0ABP8Q6B9_9GAMM</name>
<organism evidence="2 3">
    <name type="scientific">Pseudaeromonas paramecii</name>
    <dbReference type="NCBI Taxonomy" id="2138166"/>
    <lineage>
        <taxon>Bacteria</taxon>
        <taxon>Pseudomonadati</taxon>
        <taxon>Pseudomonadota</taxon>
        <taxon>Gammaproteobacteria</taxon>
        <taxon>Aeromonadales</taxon>
        <taxon>Aeromonadaceae</taxon>
        <taxon>Pseudaeromonas</taxon>
    </lineage>
</organism>
<gene>
    <name evidence="2" type="ORF">GCM10023095_16850</name>
</gene>
<evidence type="ECO:0000313" key="3">
    <source>
        <dbReference type="Proteomes" id="UP001501321"/>
    </source>
</evidence>
<dbReference type="Proteomes" id="UP001501321">
    <property type="component" value="Unassembled WGS sequence"/>
</dbReference>
<dbReference type="SMART" id="SM00450">
    <property type="entry name" value="RHOD"/>
    <property type="match status" value="1"/>
</dbReference>
<dbReference type="InterPro" id="IPR036873">
    <property type="entry name" value="Rhodanese-like_dom_sf"/>
</dbReference>
<evidence type="ECO:0000313" key="2">
    <source>
        <dbReference type="EMBL" id="GAA4498451.1"/>
    </source>
</evidence>
<dbReference type="EMBL" id="BAABFC010000012">
    <property type="protein sequence ID" value="GAA4498451.1"/>
    <property type="molecule type" value="Genomic_DNA"/>
</dbReference>
<proteinExistence type="predicted"/>
<dbReference type="PANTHER" id="PTHR45431:SF3">
    <property type="entry name" value="RHODANESE-LIKE DOMAIN-CONTAINING PROTEIN 15, CHLOROPLASTIC"/>
    <property type="match status" value="1"/>
</dbReference>
<dbReference type="CDD" id="cd00158">
    <property type="entry name" value="RHOD"/>
    <property type="match status" value="1"/>
</dbReference>
<dbReference type="PROSITE" id="PS50206">
    <property type="entry name" value="RHODANESE_3"/>
    <property type="match status" value="1"/>
</dbReference>
<feature type="domain" description="Rhodanese" evidence="1">
    <location>
        <begin position="20"/>
        <end position="106"/>
    </location>
</feature>
<dbReference type="InterPro" id="IPR001763">
    <property type="entry name" value="Rhodanese-like_dom"/>
</dbReference>
<dbReference type="RefSeq" id="WP_345012005.1">
    <property type="nucleotide sequence ID" value="NZ_BAABFC010000012.1"/>
</dbReference>
<dbReference type="PANTHER" id="PTHR45431">
    <property type="entry name" value="RHODANESE-LIKE DOMAIN-CONTAINING PROTEIN 15, CHLOROPLASTIC"/>
    <property type="match status" value="1"/>
</dbReference>
<dbReference type="SUPFAM" id="SSF52821">
    <property type="entry name" value="Rhodanese/Cell cycle control phosphatase"/>
    <property type="match status" value="1"/>
</dbReference>
<reference evidence="3" key="1">
    <citation type="journal article" date="2019" name="Int. J. Syst. Evol. Microbiol.">
        <title>The Global Catalogue of Microorganisms (GCM) 10K type strain sequencing project: providing services to taxonomists for standard genome sequencing and annotation.</title>
        <authorList>
            <consortium name="The Broad Institute Genomics Platform"/>
            <consortium name="The Broad Institute Genome Sequencing Center for Infectious Disease"/>
            <person name="Wu L."/>
            <person name="Ma J."/>
        </authorList>
    </citation>
    <scope>NUCLEOTIDE SEQUENCE [LARGE SCALE GENOMIC DNA]</scope>
    <source>
        <strain evidence="3">JCM 32226</strain>
    </source>
</reference>
<dbReference type="Gene3D" id="3.40.250.10">
    <property type="entry name" value="Rhodanese-like domain"/>
    <property type="match status" value="1"/>
</dbReference>
<protein>
    <recommendedName>
        <fullName evidence="1">Rhodanese domain-containing protein</fullName>
    </recommendedName>
</protein>
<keyword evidence="3" id="KW-1185">Reference proteome</keyword>
<comment type="caution">
    <text evidence="2">The sequence shown here is derived from an EMBL/GenBank/DDBJ whole genome shotgun (WGS) entry which is preliminary data.</text>
</comment>
<evidence type="ECO:0000259" key="1">
    <source>
        <dbReference type="PROSITE" id="PS50206"/>
    </source>
</evidence>
<dbReference type="Pfam" id="PF00581">
    <property type="entry name" value="Rhodanese"/>
    <property type="match status" value="1"/>
</dbReference>
<accession>A0ABP8Q6B9</accession>
<sequence length="110" mass="11959">MTRLLRTLLLLPLLGWTGALLASPLVIDVRTPAEYAQGHVAGAQQIDYQQVAARLEQQQLDRATPIALYCRSGRRAELARQALQAAGFSQVENLGSLQQAAQQLAQPITP</sequence>